<evidence type="ECO:0000313" key="7">
    <source>
        <dbReference type="Proteomes" id="UP000183766"/>
    </source>
</evidence>
<name>A0A1I4SRC5_9BACE</name>
<dbReference type="PANTHER" id="PTHR38440:SF1">
    <property type="entry name" value="UPF0398 PROTEIN SPR0331"/>
    <property type="match status" value="1"/>
</dbReference>
<dbReference type="Proteomes" id="UP000487596">
    <property type="component" value="Unassembled WGS sequence"/>
</dbReference>
<protein>
    <submittedName>
        <fullName evidence="1">DUF1273 family protein</fullName>
    </submittedName>
    <submittedName>
        <fullName evidence="6">Uncharacterized SPBc2 prophage-derived protein YoqJ</fullName>
    </submittedName>
</protein>
<accession>A0A1I4SRC5</accession>
<dbReference type="EMBL" id="WDCG01000008">
    <property type="protein sequence ID" value="KAB6424244.1"/>
    <property type="molecule type" value="Genomic_DNA"/>
</dbReference>
<evidence type="ECO:0000313" key="8">
    <source>
        <dbReference type="Proteomes" id="UP000284417"/>
    </source>
</evidence>
<dbReference type="EMBL" id="WDER01000045">
    <property type="protein sequence ID" value="KAB6080979.1"/>
    <property type="molecule type" value="Genomic_DNA"/>
</dbReference>
<evidence type="ECO:0000313" key="9">
    <source>
        <dbReference type="Proteomes" id="UP000435059"/>
    </source>
</evidence>
<gene>
    <name evidence="5" type="ORF">DW042_19540</name>
    <name evidence="3" type="ORF">GA424_14075</name>
    <name evidence="1" type="ORF">GA560_15500</name>
    <name evidence="2" type="ORF">GA574_10500</name>
    <name evidence="4" type="ORF">GAZ26_09650</name>
    <name evidence="6" type="ORF">SAMN05216250_108127</name>
</gene>
<reference evidence="9 10" key="3">
    <citation type="journal article" date="2019" name="Nat. Med.">
        <title>A library of human gut bacterial isolates paired with longitudinal multiomics data enables mechanistic microbiome research.</title>
        <authorList>
            <person name="Poyet M."/>
            <person name="Groussin M."/>
            <person name="Gibbons S.M."/>
            <person name="Avila-Pacheco J."/>
            <person name="Jiang X."/>
            <person name="Kearney S.M."/>
            <person name="Perrotta A.R."/>
            <person name="Berdy B."/>
            <person name="Zhao S."/>
            <person name="Lieberman T.D."/>
            <person name="Swanson P.K."/>
            <person name="Smith M."/>
            <person name="Roesemann S."/>
            <person name="Alexander J.E."/>
            <person name="Rich S.A."/>
            <person name="Livny J."/>
            <person name="Vlamakis H."/>
            <person name="Clish C."/>
            <person name="Bullock K."/>
            <person name="Deik A."/>
            <person name="Scott J."/>
            <person name="Pierce K.A."/>
            <person name="Xavier R.J."/>
            <person name="Alm E.J."/>
        </authorList>
    </citation>
    <scope>NUCLEOTIDE SEQUENCE [LARGE SCALE GENOMIC DNA]</scope>
    <source>
        <strain evidence="3 12">BIOML-A62</strain>
        <strain evidence="4 10">BIOML-A7</strain>
        <strain evidence="1 11">BIOML-A73</strain>
        <strain evidence="2 9">BIOML-A74</strain>
    </source>
</reference>
<keyword evidence="9" id="KW-1185">Reference proteome</keyword>
<proteinExistence type="predicted"/>
<reference evidence="5 8" key="2">
    <citation type="submission" date="2018-08" db="EMBL/GenBank/DDBJ databases">
        <title>A genome reference for cultivated species of the human gut microbiota.</title>
        <authorList>
            <person name="Zou Y."/>
            <person name="Xue W."/>
            <person name="Luo G."/>
        </authorList>
    </citation>
    <scope>NUCLEOTIDE SEQUENCE [LARGE SCALE GENOMIC DNA]</scope>
    <source>
        <strain evidence="5 8">AF39-6AC</strain>
    </source>
</reference>
<dbReference type="GeneID" id="93485272"/>
<evidence type="ECO:0000313" key="11">
    <source>
        <dbReference type="Proteomes" id="UP000474077"/>
    </source>
</evidence>
<evidence type="ECO:0000313" key="10">
    <source>
        <dbReference type="Proteomes" id="UP000471447"/>
    </source>
</evidence>
<organism evidence="6 7">
    <name type="scientific">Bacteroides xylanisolvens</name>
    <dbReference type="NCBI Taxonomy" id="371601"/>
    <lineage>
        <taxon>Bacteria</taxon>
        <taxon>Pseudomonadati</taxon>
        <taxon>Bacteroidota</taxon>
        <taxon>Bacteroidia</taxon>
        <taxon>Bacteroidales</taxon>
        <taxon>Bacteroidaceae</taxon>
        <taxon>Bacteroides</taxon>
    </lineage>
</organism>
<dbReference type="EMBL" id="FOUM01000008">
    <property type="protein sequence ID" value="SFM66955.1"/>
    <property type="molecule type" value="Genomic_DNA"/>
</dbReference>
<evidence type="ECO:0000313" key="1">
    <source>
        <dbReference type="EMBL" id="KAB6080979.1"/>
    </source>
</evidence>
<dbReference type="InterPro" id="IPR010697">
    <property type="entry name" value="YspA"/>
</dbReference>
<dbReference type="PANTHER" id="PTHR38440">
    <property type="entry name" value="UPF0398 PROTEIN YPSA"/>
    <property type="match status" value="1"/>
</dbReference>
<dbReference type="EMBL" id="QROC01000032">
    <property type="protein sequence ID" value="RHK91659.1"/>
    <property type="molecule type" value="Genomic_DNA"/>
</dbReference>
<dbReference type="Proteomes" id="UP000284417">
    <property type="component" value="Unassembled WGS sequence"/>
</dbReference>
<evidence type="ECO:0000313" key="6">
    <source>
        <dbReference type="EMBL" id="SFM66955.1"/>
    </source>
</evidence>
<dbReference type="Pfam" id="PF06908">
    <property type="entry name" value="YpsA"/>
    <property type="match status" value="1"/>
</dbReference>
<dbReference type="EMBL" id="WDEH01000022">
    <property type="protein sequence ID" value="KAB6137275.1"/>
    <property type="molecule type" value="Genomic_DNA"/>
</dbReference>
<dbReference type="AlphaFoldDB" id="A0A1I4SRC5"/>
<sequence length="163" mass="18618">MTKYDKAVSVCFSGHRSVPFAKRRELKQCLKSEIAKAYADGYRYFYCGMAMGFDLLAAEAALSLQCELKDLQVIAVVPFRGQSDRWSKEEQAKYDAILRIVDDVVVLSEQYYNGCLLRRNDYMVNRSSRLIAYFDGNPKGGTFYTVREAKRQGLDIVNLHNSV</sequence>
<dbReference type="Proteomes" id="UP000183766">
    <property type="component" value="Unassembled WGS sequence"/>
</dbReference>
<dbReference type="Proteomes" id="UP000474077">
    <property type="component" value="Unassembled WGS sequence"/>
</dbReference>
<evidence type="ECO:0000313" key="4">
    <source>
        <dbReference type="EMBL" id="KAB6424244.1"/>
    </source>
</evidence>
<evidence type="ECO:0000313" key="5">
    <source>
        <dbReference type="EMBL" id="RHK91659.1"/>
    </source>
</evidence>
<dbReference type="Proteomes" id="UP000435059">
    <property type="component" value="Unassembled WGS sequence"/>
</dbReference>
<evidence type="ECO:0000313" key="2">
    <source>
        <dbReference type="EMBL" id="KAB6088160.1"/>
    </source>
</evidence>
<evidence type="ECO:0000313" key="12">
    <source>
        <dbReference type="Proteomes" id="UP000487596"/>
    </source>
</evidence>
<dbReference type="EMBL" id="WDES01000015">
    <property type="protein sequence ID" value="KAB6088160.1"/>
    <property type="molecule type" value="Genomic_DNA"/>
</dbReference>
<evidence type="ECO:0000313" key="3">
    <source>
        <dbReference type="EMBL" id="KAB6137275.1"/>
    </source>
</evidence>
<dbReference type="Gene3D" id="3.40.50.450">
    <property type="match status" value="1"/>
</dbReference>
<reference evidence="6 7" key="1">
    <citation type="submission" date="2016-10" db="EMBL/GenBank/DDBJ databases">
        <authorList>
            <person name="de Groot N.N."/>
        </authorList>
    </citation>
    <scope>NUCLEOTIDE SEQUENCE [LARGE SCALE GENOMIC DNA]</scope>
    <source>
        <strain evidence="6 7">NLAE-zl-C202</strain>
    </source>
</reference>
<dbReference type="Proteomes" id="UP000471447">
    <property type="component" value="Unassembled WGS sequence"/>
</dbReference>
<dbReference type="SUPFAM" id="SSF102405">
    <property type="entry name" value="MCP/YpsA-like"/>
    <property type="match status" value="1"/>
</dbReference>
<dbReference type="RefSeq" id="WP_005816313.1">
    <property type="nucleotide sequence ID" value="NZ_BAABZH010000001.1"/>
</dbReference>